<evidence type="ECO:0000313" key="6">
    <source>
        <dbReference type="Proteomes" id="UP000037696"/>
    </source>
</evidence>
<dbReference type="EMBL" id="LHQQ01000004">
    <property type="protein sequence ID" value="KOS48579.1"/>
    <property type="molecule type" value="Genomic_DNA"/>
</dbReference>
<feature type="compositionally biased region" description="Basic residues" evidence="3">
    <location>
        <begin position="1"/>
        <end position="15"/>
    </location>
</feature>
<dbReference type="SUPFAM" id="SSF54928">
    <property type="entry name" value="RNA-binding domain, RBD"/>
    <property type="match status" value="1"/>
</dbReference>
<accession>A0A0N0S035</accession>
<feature type="domain" description="RRM" evidence="4">
    <location>
        <begin position="136"/>
        <end position="213"/>
    </location>
</feature>
<dbReference type="AlphaFoldDB" id="A0A0N0S035"/>
<feature type="compositionally biased region" description="Basic and acidic residues" evidence="3">
    <location>
        <begin position="307"/>
        <end position="323"/>
    </location>
</feature>
<feature type="region of interest" description="Disordered" evidence="3">
    <location>
        <begin position="1"/>
        <end position="30"/>
    </location>
</feature>
<evidence type="ECO:0000259" key="4">
    <source>
        <dbReference type="PROSITE" id="PS50102"/>
    </source>
</evidence>
<evidence type="ECO:0000256" key="2">
    <source>
        <dbReference type="PROSITE-ProRule" id="PRU00176"/>
    </source>
</evidence>
<dbReference type="Gene3D" id="3.30.70.330">
    <property type="match status" value="2"/>
</dbReference>
<evidence type="ECO:0000256" key="1">
    <source>
        <dbReference type="ARBA" id="ARBA00022884"/>
    </source>
</evidence>
<sequence>MQHSQSRRIHKRTRIRNSILYSSNPHSAESTKSDYNLNLLLHCFRRAVSRLQLSPVISRSSITASSTVLRSACPTPALFAYPTLTQTRLNSTNEDGPRIPVRYLEAITPDMKPEDYRQERQERRRQYMSEGALPKTTVYVGNLFFDVTAEDVRKQFEKFGAVENALIVHDARGLSKGFGYVTFSTVEEATEAIRQQHGGVFEGREVVVQFSNTTYRSMTDNSPGKTLYMGNVPYELTDQDLQDLFDDISGVTDVRIPVDRRTGLPRGFGHVDFVDVNSASRAKEVLARKAPYGRKLRVTFAKGKALTPEDHQRREQRKLEKKSFYNNRQGARDDVESEQASNHTETEQVSNHTETEQKQ</sequence>
<dbReference type="Pfam" id="PF00076">
    <property type="entry name" value="RRM_1"/>
    <property type="match status" value="2"/>
</dbReference>
<dbReference type="InterPro" id="IPR052462">
    <property type="entry name" value="SLIRP/GR-RBP-like"/>
</dbReference>
<dbReference type="InterPro" id="IPR012677">
    <property type="entry name" value="Nucleotide-bd_a/b_plait_sf"/>
</dbReference>
<proteinExistence type="predicted"/>
<dbReference type="InterPro" id="IPR000504">
    <property type="entry name" value="RRM_dom"/>
</dbReference>
<dbReference type="GO" id="GO:0003723">
    <property type="term" value="F:RNA binding"/>
    <property type="evidence" value="ECO:0007669"/>
    <property type="project" value="UniProtKB-UniRule"/>
</dbReference>
<gene>
    <name evidence="5" type="ORF">ACN38_g442</name>
</gene>
<feature type="region of interest" description="Disordered" evidence="3">
    <location>
        <begin position="303"/>
        <end position="359"/>
    </location>
</feature>
<name>A0A0N0S035_9EURO</name>
<comment type="caution">
    <text evidence="5">The sequence shown here is derived from an EMBL/GenBank/DDBJ whole genome shotgun (WGS) entry which is preliminary data.</text>
</comment>
<dbReference type="STRING" id="229535.A0A0N0S035"/>
<dbReference type="OrthoDB" id="6730379at2759"/>
<keyword evidence="6" id="KW-1185">Reference proteome</keyword>
<dbReference type="CDD" id="cd00590">
    <property type="entry name" value="RRM_SF"/>
    <property type="match status" value="1"/>
</dbReference>
<dbReference type="PROSITE" id="PS50102">
    <property type="entry name" value="RRM"/>
    <property type="match status" value="2"/>
</dbReference>
<protein>
    <recommendedName>
        <fullName evidence="4">RRM domain-containing protein</fullName>
    </recommendedName>
</protein>
<evidence type="ECO:0000313" key="5">
    <source>
        <dbReference type="EMBL" id="KOS48579.1"/>
    </source>
</evidence>
<feature type="compositionally biased region" description="Polar residues" evidence="3">
    <location>
        <begin position="19"/>
        <end position="30"/>
    </location>
</feature>
<keyword evidence="1 2" id="KW-0694">RNA-binding</keyword>
<feature type="compositionally biased region" description="Polar residues" evidence="3">
    <location>
        <begin position="338"/>
        <end position="352"/>
    </location>
</feature>
<evidence type="ECO:0000256" key="3">
    <source>
        <dbReference type="SAM" id="MobiDB-lite"/>
    </source>
</evidence>
<dbReference type="SMART" id="SM00360">
    <property type="entry name" value="RRM"/>
    <property type="match status" value="2"/>
</dbReference>
<reference evidence="5 6" key="1">
    <citation type="submission" date="2015-08" db="EMBL/GenBank/DDBJ databases">
        <title>Genome sequencing of Penicillium nordicum.</title>
        <authorList>
            <person name="Nguyen H.D."/>
            <person name="Seifert K.A."/>
        </authorList>
    </citation>
    <scope>NUCLEOTIDE SEQUENCE [LARGE SCALE GENOMIC DNA]</scope>
    <source>
        <strain evidence="5 6">DAOMC 185683</strain>
    </source>
</reference>
<dbReference type="InterPro" id="IPR035979">
    <property type="entry name" value="RBD_domain_sf"/>
</dbReference>
<dbReference type="Proteomes" id="UP000037696">
    <property type="component" value="Unassembled WGS sequence"/>
</dbReference>
<organism evidence="5 6">
    <name type="scientific">Penicillium nordicum</name>
    <dbReference type="NCBI Taxonomy" id="229535"/>
    <lineage>
        <taxon>Eukaryota</taxon>
        <taxon>Fungi</taxon>
        <taxon>Dikarya</taxon>
        <taxon>Ascomycota</taxon>
        <taxon>Pezizomycotina</taxon>
        <taxon>Eurotiomycetes</taxon>
        <taxon>Eurotiomycetidae</taxon>
        <taxon>Eurotiales</taxon>
        <taxon>Aspergillaceae</taxon>
        <taxon>Penicillium</taxon>
    </lineage>
</organism>
<feature type="domain" description="RRM" evidence="4">
    <location>
        <begin position="225"/>
        <end position="303"/>
    </location>
</feature>
<dbReference type="PANTHER" id="PTHR48027">
    <property type="entry name" value="HETEROGENEOUS NUCLEAR RIBONUCLEOPROTEIN 87F-RELATED"/>
    <property type="match status" value="1"/>
</dbReference>